<dbReference type="InterPro" id="IPR002347">
    <property type="entry name" value="SDR_fam"/>
</dbReference>
<sequence length="290" mass="31795">MNPEQDSMNDETVLITGANSGVGFETAKALALKGARVIAGCRNMEKGRRAVEEIISFSGNDKVTLLEIDLSSLESVRNAAARVLDDVQVLDVLINNAGIITQEREISADGYELQFATNHLGHFLLTNMLLPIIIPSSRARIINLSSGAHFMGKIHFDDLMLENGFKPFKAYGQSKLANILFTRSLMHHFGHRGIRANSVHPGFVNTNFGKSRSSEKIHGFLDWFTNFGKSPEKGAETSVWLASSPEAGEYSGEYFVRCKPARTSKGAKDMAAAEKLWHVSEELTGLPGLQ</sequence>
<organism evidence="3 4">
    <name type="scientific">Salinispira pacifica</name>
    <dbReference type="NCBI Taxonomy" id="1307761"/>
    <lineage>
        <taxon>Bacteria</taxon>
        <taxon>Pseudomonadati</taxon>
        <taxon>Spirochaetota</taxon>
        <taxon>Spirochaetia</taxon>
        <taxon>Spirochaetales</taxon>
        <taxon>Spirochaetaceae</taxon>
        <taxon>Salinispira</taxon>
    </lineage>
</organism>
<dbReference type="InterPro" id="IPR036291">
    <property type="entry name" value="NAD(P)-bd_dom_sf"/>
</dbReference>
<gene>
    <name evidence="3" type="ORF">L21SP2_2135</name>
</gene>
<dbReference type="GO" id="GO:0016491">
    <property type="term" value="F:oxidoreductase activity"/>
    <property type="evidence" value="ECO:0007669"/>
    <property type="project" value="UniProtKB-KW"/>
</dbReference>
<dbReference type="PANTHER" id="PTHR43157:SF31">
    <property type="entry name" value="PHOSPHATIDYLINOSITOL-GLYCAN BIOSYNTHESIS CLASS F PROTEIN"/>
    <property type="match status" value="1"/>
</dbReference>
<dbReference type="HOGENOM" id="CLU_010194_44_5_12"/>
<dbReference type="Pfam" id="PF00106">
    <property type="entry name" value="adh_short"/>
    <property type="match status" value="1"/>
</dbReference>
<comment type="similarity">
    <text evidence="2">Belongs to the short-chain dehydrogenases/reductases (SDR) family.</text>
</comment>
<dbReference type="KEGG" id="slr:L21SP2_2135"/>
<dbReference type="CDD" id="cd05327">
    <property type="entry name" value="retinol-DH_like_SDR_c_like"/>
    <property type="match status" value="1"/>
</dbReference>
<dbReference type="AlphaFoldDB" id="V5WI57"/>
<dbReference type="SUPFAM" id="SSF51735">
    <property type="entry name" value="NAD(P)-binding Rossmann-fold domains"/>
    <property type="match status" value="1"/>
</dbReference>
<keyword evidence="1" id="KW-0560">Oxidoreductase</keyword>
<keyword evidence="4" id="KW-1185">Reference proteome</keyword>
<evidence type="ECO:0000313" key="3">
    <source>
        <dbReference type="EMBL" id="AHC15502.1"/>
    </source>
</evidence>
<dbReference type="RefSeq" id="WP_024268406.1">
    <property type="nucleotide sequence ID" value="NC_023035.1"/>
</dbReference>
<evidence type="ECO:0000256" key="2">
    <source>
        <dbReference type="RuleBase" id="RU000363"/>
    </source>
</evidence>
<name>V5WI57_9SPIO</name>
<dbReference type="STRING" id="1307761.L21SP2_2135"/>
<evidence type="ECO:0000313" key="4">
    <source>
        <dbReference type="Proteomes" id="UP000018680"/>
    </source>
</evidence>
<dbReference type="PANTHER" id="PTHR43157">
    <property type="entry name" value="PHOSPHATIDYLINOSITOL-GLYCAN BIOSYNTHESIS CLASS F PROTEIN-RELATED"/>
    <property type="match status" value="1"/>
</dbReference>
<evidence type="ECO:0000256" key="1">
    <source>
        <dbReference type="ARBA" id="ARBA00023002"/>
    </source>
</evidence>
<dbReference type="Proteomes" id="UP000018680">
    <property type="component" value="Chromosome"/>
</dbReference>
<dbReference type="PRINTS" id="PR00081">
    <property type="entry name" value="GDHRDH"/>
</dbReference>
<dbReference type="PRINTS" id="PR00080">
    <property type="entry name" value="SDRFAMILY"/>
</dbReference>
<dbReference type="Gene3D" id="3.40.50.720">
    <property type="entry name" value="NAD(P)-binding Rossmann-like Domain"/>
    <property type="match status" value="1"/>
</dbReference>
<protein>
    <submittedName>
        <fullName evidence="3">Retinol dehydrogenase 13</fullName>
    </submittedName>
</protein>
<dbReference type="eggNOG" id="COG1028">
    <property type="taxonomic scope" value="Bacteria"/>
</dbReference>
<reference evidence="3 4" key="1">
    <citation type="journal article" date="2015" name="Stand. Genomic Sci.">
        <title>Complete genome sequence and description of Salinispira pacifica gen. nov., sp. nov., a novel spirochaete isolated form a hypersaline microbial mat.</title>
        <authorList>
            <person name="Ben Hania W."/>
            <person name="Joseph M."/>
            <person name="Schumann P."/>
            <person name="Bunk B."/>
            <person name="Fiebig A."/>
            <person name="Sproer C."/>
            <person name="Klenk H.P."/>
            <person name="Fardeau M.L."/>
            <person name="Spring S."/>
        </authorList>
    </citation>
    <scope>NUCLEOTIDE SEQUENCE [LARGE SCALE GENOMIC DNA]</scope>
    <source>
        <strain evidence="3 4">L21-RPul-D2</strain>
    </source>
</reference>
<dbReference type="EMBL" id="CP006939">
    <property type="protein sequence ID" value="AHC15502.1"/>
    <property type="molecule type" value="Genomic_DNA"/>
</dbReference>
<accession>V5WI57</accession>
<proteinExistence type="inferred from homology"/>
<dbReference type="OrthoDB" id="5786478at2"/>